<reference evidence="2" key="1">
    <citation type="submission" date="2016-03" db="EMBL/GenBank/DDBJ databases">
        <title>Complete sequence of the second linear plasmid SAP2 of Streptomyces avermitilis.</title>
        <authorList>
            <person name="Ikeda H."/>
        </authorList>
    </citation>
    <scope>NUCLEOTIDE SEQUENCE</scope>
    <source>
        <strain evidence="2">MA-4680</strain>
        <plasmid evidence="2">SAP2</plasmid>
    </source>
</reference>
<dbReference type="EMBL" id="AP017380">
    <property type="protein sequence ID" value="BAU77591.1"/>
    <property type="molecule type" value="Genomic_DNA"/>
</dbReference>
<protein>
    <submittedName>
        <fullName evidence="2">Uncharacterized protein</fullName>
    </submittedName>
</protein>
<geneLocation type="plasmid" evidence="2">
    <name>SAP2</name>
</geneLocation>
<organism evidence="2">
    <name type="scientific">Streptomyces avermitilis (strain ATCC 31267 / DSM 46492 / JCM 5070 / NBRC 14893 / NCIMB 12804 / NRRL 8165 / MA-4680)</name>
    <dbReference type="NCBI Taxonomy" id="227882"/>
    <lineage>
        <taxon>Bacteria</taxon>
        <taxon>Bacillati</taxon>
        <taxon>Actinomycetota</taxon>
        <taxon>Actinomycetes</taxon>
        <taxon>Kitasatosporales</taxon>
        <taxon>Streptomycetaceae</taxon>
        <taxon>Streptomyces</taxon>
    </lineage>
</organism>
<name>A0A143SZH6_STRAW</name>
<gene>
    <name evidence="2" type="ORF">SAVERM_2p148</name>
</gene>
<dbReference type="AlphaFoldDB" id="A0A143SZH6"/>
<evidence type="ECO:0000256" key="1">
    <source>
        <dbReference type="SAM" id="MobiDB-lite"/>
    </source>
</evidence>
<feature type="region of interest" description="Disordered" evidence="1">
    <location>
        <begin position="1"/>
        <end position="28"/>
    </location>
</feature>
<feature type="compositionally biased region" description="Basic residues" evidence="1">
    <location>
        <begin position="1"/>
        <end position="19"/>
    </location>
</feature>
<evidence type="ECO:0000313" key="2">
    <source>
        <dbReference type="EMBL" id="BAU77591.1"/>
    </source>
</evidence>
<proteinExistence type="predicted"/>
<accession>A0A143SZH6</accession>
<dbReference type="OrthoDB" id="4182604at2"/>
<sequence length="495" mass="52531">MVKGHGKKQRAKNRSRRTGAAHASAAANAMHTHTPLPDMSVLPLVPHGAGRVLDLDLAARIVAACRAGCGPCQKSLAKQARQDRPTLAALAGVVFGLLPTPGMFASAATREWAPLARDAKARNSGVEALAAVEAMTDQQVADLLEDTLDHWAAGGVPEEQIAGMIKAVGADRAHRFHPEPDTDLMEGMLPYVPGWEIDYDLATKVVCAVWGGCESCRSRLAPAVVAHRATLAGLAGAVFLTPSHTTVQESPAPGPAARAWIEQAHGKFWTSGAEAVLRAVGELSEDAAADLLGKSLDVWASSGAALAGVGLGGITPAPPRQRPADPMDAFREAGVEVVTLDDLDLPKDVDPYCLAPNYGVTLMQTTMPDGRPMPMLVLYPETEDAGIEDLERRTDWEHWGLHRMPDMNPRWRVRARIADRSLQGLVHVGADGEDDIELWRAAESVSLPTAAWDLFDSAQHVLVAGPVQKPDALGALQAAGEAGELLAIVARVSFH</sequence>
<dbReference type="RefSeq" id="WP_052082525.1">
    <property type="nucleotide sequence ID" value="NZ_BAVY01000073.1"/>
</dbReference>
<keyword evidence="2" id="KW-0614">Plasmid</keyword>